<dbReference type="InterPro" id="IPR014222">
    <property type="entry name" value="Cyt_c_oxidase_su2"/>
</dbReference>
<dbReference type="PANTHER" id="PTHR22888">
    <property type="entry name" value="CYTOCHROME C OXIDASE, SUBUNIT II"/>
    <property type="match status" value="1"/>
</dbReference>
<dbReference type="EC" id="7.1.1.9" evidence="3"/>
<dbReference type="PANTHER" id="PTHR22888:SF9">
    <property type="entry name" value="CYTOCHROME C OXIDASE SUBUNIT 2"/>
    <property type="match status" value="1"/>
</dbReference>
<keyword evidence="4" id="KW-0813">Transport</keyword>
<keyword evidence="20" id="KW-1185">Reference proteome</keyword>
<keyword evidence="5" id="KW-0679">Respiratory chain</keyword>
<dbReference type="EMBL" id="BAGZ01000005">
    <property type="protein sequence ID" value="GAB77645.1"/>
    <property type="molecule type" value="Genomic_DNA"/>
</dbReference>
<comment type="catalytic activity">
    <reaction evidence="15">
        <text>4 Fe(II)-[cytochrome c] + O2 + 8 H(+)(in) = 4 Fe(III)-[cytochrome c] + 2 H2O + 4 H(+)(out)</text>
        <dbReference type="Rhea" id="RHEA:11436"/>
        <dbReference type="Rhea" id="RHEA-COMP:10350"/>
        <dbReference type="Rhea" id="RHEA-COMP:14399"/>
        <dbReference type="ChEBI" id="CHEBI:15377"/>
        <dbReference type="ChEBI" id="CHEBI:15378"/>
        <dbReference type="ChEBI" id="CHEBI:15379"/>
        <dbReference type="ChEBI" id="CHEBI:29033"/>
        <dbReference type="ChEBI" id="CHEBI:29034"/>
        <dbReference type="EC" id="7.1.1.9"/>
    </reaction>
</comment>
<organism evidence="19 20">
    <name type="scientific">Austwickia chelonae NBRC 105200</name>
    <dbReference type="NCBI Taxonomy" id="1184607"/>
    <lineage>
        <taxon>Bacteria</taxon>
        <taxon>Bacillati</taxon>
        <taxon>Actinomycetota</taxon>
        <taxon>Actinomycetes</taxon>
        <taxon>Micrococcales</taxon>
        <taxon>Dermatophilaceae</taxon>
        <taxon>Austwickia</taxon>
    </lineage>
</organism>
<keyword evidence="11" id="KW-0186">Copper</keyword>
<keyword evidence="7" id="KW-0479">Metal-binding</keyword>
<dbReference type="STRING" id="100225.SAMN05421595_1483"/>
<dbReference type="Gene3D" id="1.10.287.90">
    <property type="match status" value="1"/>
</dbReference>
<dbReference type="SUPFAM" id="SSF81464">
    <property type="entry name" value="Cytochrome c oxidase subunit II-like, transmembrane region"/>
    <property type="match status" value="1"/>
</dbReference>
<evidence type="ECO:0000256" key="17">
    <source>
        <dbReference type="SAM" id="Phobius"/>
    </source>
</evidence>
<comment type="subcellular location">
    <subcellularLocation>
        <location evidence="1">Membrane</location>
        <topology evidence="1">Multi-pass membrane protein</topology>
    </subcellularLocation>
</comment>
<dbReference type="GO" id="GO:0042773">
    <property type="term" value="P:ATP synthesis coupled electron transport"/>
    <property type="evidence" value="ECO:0007669"/>
    <property type="project" value="TreeGrafter"/>
</dbReference>
<dbReference type="CDD" id="cd13919">
    <property type="entry name" value="CuRO_HCO_II_like_5"/>
    <property type="match status" value="1"/>
</dbReference>
<comment type="function">
    <text evidence="13">Subunits I and II form the functional core of the enzyme complex. Electrons originating in cytochrome c are transferred via heme a and Cu(A) to the binuclear center formed by heme a3 and Cu(B).</text>
</comment>
<evidence type="ECO:0000256" key="4">
    <source>
        <dbReference type="ARBA" id="ARBA00022448"/>
    </source>
</evidence>
<feature type="domain" description="Cytochrome oxidase subunit II copper A binding" evidence="18">
    <location>
        <begin position="113"/>
        <end position="241"/>
    </location>
</feature>
<feature type="transmembrane region" description="Helical" evidence="17">
    <location>
        <begin position="38"/>
        <end position="62"/>
    </location>
</feature>
<dbReference type="SUPFAM" id="SSF49503">
    <property type="entry name" value="Cupredoxins"/>
    <property type="match status" value="1"/>
</dbReference>
<dbReference type="RefSeq" id="WP_006502397.1">
    <property type="nucleotide sequence ID" value="NZ_BAGZ01000005.1"/>
</dbReference>
<dbReference type="GO" id="GO:0016020">
    <property type="term" value="C:membrane"/>
    <property type="evidence" value="ECO:0007669"/>
    <property type="project" value="UniProtKB-SubCell"/>
</dbReference>
<dbReference type="InterPro" id="IPR001505">
    <property type="entry name" value="Copper_CuA"/>
</dbReference>
<comment type="similarity">
    <text evidence="2">Belongs to the cytochrome c oxidase subunit 2 family.</text>
</comment>
<dbReference type="eggNOG" id="COG1622">
    <property type="taxonomic scope" value="Bacteria"/>
</dbReference>
<dbReference type="PROSITE" id="PS50857">
    <property type="entry name" value="COX2_CUA"/>
    <property type="match status" value="1"/>
</dbReference>
<dbReference type="OrthoDB" id="9781261at2"/>
<evidence type="ECO:0000256" key="16">
    <source>
        <dbReference type="SAM" id="MobiDB-lite"/>
    </source>
</evidence>
<keyword evidence="9" id="KW-0249">Electron transport</keyword>
<dbReference type="GO" id="GO:0005507">
    <property type="term" value="F:copper ion binding"/>
    <property type="evidence" value="ECO:0007669"/>
    <property type="project" value="InterPro"/>
</dbReference>
<keyword evidence="6 17" id="KW-0812">Transmembrane</keyword>
<evidence type="ECO:0000256" key="8">
    <source>
        <dbReference type="ARBA" id="ARBA00022967"/>
    </source>
</evidence>
<proteinExistence type="inferred from homology"/>
<evidence type="ECO:0000313" key="19">
    <source>
        <dbReference type="EMBL" id="GAB77645.1"/>
    </source>
</evidence>
<evidence type="ECO:0000256" key="7">
    <source>
        <dbReference type="ARBA" id="ARBA00022723"/>
    </source>
</evidence>
<dbReference type="PROSITE" id="PS00078">
    <property type="entry name" value="COX2"/>
    <property type="match status" value="1"/>
</dbReference>
<dbReference type="InterPro" id="IPR002429">
    <property type="entry name" value="CcO_II-like_C"/>
</dbReference>
<dbReference type="InterPro" id="IPR036257">
    <property type="entry name" value="Cyt_c_oxidase_su2_TM_sf"/>
</dbReference>
<feature type="compositionally biased region" description="Basic and acidic residues" evidence="16">
    <location>
        <begin position="258"/>
        <end position="276"/>
    </location>
</feature>
<evidence type="ECO:0000256" key="10">
    <source>
        <dbReference type="ARBA" id="ARBA00022989"/>
    </source>
</evidence>
<dbReference type="PRINTS" id="PR01166">
    <property type="entry name" value="CYCOXIDASEII"/>
</dbReference>
<evidence type="ECO:0000256" key="6">
    <source>
        <dbReference type="ARBA" id="ARBA00022692"/>
    </source>
</evidence>
<evidence type="ECO:0000256" key="3">
    <source>
        <dbReference type="ARBA" id="ARBA00012949"/>
    </source>
</evidence>
<evidence type="ECO:0000256" key="14">
    <source>
        <dbReference type="ARBA" id="ARBA00031399"/>
    </source>
</evidence>
<reference evidence="19 20" key="1">
    <citation type="submission" date="2012-08" db="EMBL/GenBank/DDBJ databases">
        <title>Whole genome shotgun sequence of Austwickia chelonae NBRC 105200.</title>
        <authorList>
            <person name="Yoshida I."/>
            <person name="Hosoyama A."/>
            <person name="Tsuchikane K."/>
            <person name="Katsumata H."/>
            <person name="Ando Y."/>
            <person name="Ohji S."/>
            <person name="Hamada M."/>
            <person name="Tamura T."/>
            <person name="Yamazoe A."/>
            <person name="Yamazaki S."/>
            <person name="Fujita N."/>
        </authorList>
    </citation>
    <scope>NUCLEOTIDE SEQUENCE [LARGE SCALE GENOMIC DNA]</scope>
    <source>
        <strain evidence="19 20">NBRC 105200</strain>
    </source>
</reference>
<sequence>MTSLAVITLGGCSSEELSRGFLPRGASEGAQRVQDLWVGGWIAALCVGVLVWGLTIWCMVAYRRKKDDVGLPPQLRYHVPIELCYTVIPVMMIGVLFYYTARDEAILLDTSQKPDVTINVVGKQWSWDFNYVEAEVWESGVQAQLTGKPGVEATLPTLYLPKGKRVEFVLTARDVIHSFWVPAFQQKLDMIPGKVNRLQVVPTEEGTYQGKCAELCGQYHATMLFNVKVVSQEEYDKHMQSLRAKGQTGMLDNSLNRAKLEPGQEGRMQWKPEGKR</sequence>
<keyword evidence="12 17" id="KW-0472">Membrane</keyword>
<dbReference type="AlphaFoldDB" id="K6VQK0"/>
<evidence type="ECO:0000256" key="2">
    <source>
        <dbReference type="ARBA" id="ARBA00007866"/>
    </source>
</evidence>
<keyword evidence="10 17" id="KW-1133">Transmembrane helix</keyword>
<protein>
    <recommendedName>
        <fullName evidence="3">cytochrome-c oxidase</fullName>
        <ecNumber evidence="3">7.1.1.9</ecNumber>
    </recommendedName>
    <alternativeName>
        <fullName evidence="14">Cytochrome aa3 subunit 2</fullName>
    </alternativeName>
</protein>
<dbReference type="GO" id="GO:0016491">
    <property type="term" value="F:oxidoreductase activity"/>
    <property type="evidence" value="ECO:0007669"/>
    <property type="project" value="InterPro"/>
</dbReference>
<evidence type="ECO:0000256" key="13">
    <source>
        <dbReference type="ARBA" id="ARBA00024688"/>
    </source>
</evidence>
<evidence type="ECO:0000313" key="20">
    <source>
        <dbReference type="Proteomes" id="UP000008495"/>
    </source>
</evidence>
<evidence type="ECO:0000256" key="5">
    <source>
        <dbReference type="ARBA" id="ARBA00022660"/>
    </source>
</evidence>
<gene>
    <name evidence="19" type="primary">ctaC</name>
    <name evidence="19" type="ORF">AUCHE_05_05600</name>
</gene>
<dbReference type="Proteomes" id="UP000008495">
    <property type="component" value="Unassembled WGS sequence"/>
</dbReference>
<comment type="caution">
    <text evidence="19">The sequence shown here is derived from an EMBL/GenBank/DDBJ whole genome shotgun (WGS) entry which is preliminary data.</text>
</comment>
<feature type="transmembrane region" description="Helical" evidence="17">
    <location>
        <begin position="83"/>
        <end position="101"/>
    </location>
</feature>
<accession>K6VQK0</accession>
<keyword evidence="8" id="KW-1278">Translocase</keyword>
<evidence type="ECO:0000256" key="12">
    <source>
        <dbReference type="ARBA" id="ARBA00023136"/>
    </source>
</evidence>
<dbReference type="GO" id="GO:0004129">
    <property type="term" value="F:cytochrome-c oxidase activity"/>
    <property type="evidence" value="ECO:0007669"/>
    <property type="project" value="UniProtKB-EC"/>
</dbReference>
<dbReference type="NCBIfam" id="TIGR02866">
    <property type="entry name" value="CoxB"/>
    <property type="match status" value="1"/>
</dbReference>
<evidence type="ECO:0000256" key="9">
    <source>
        <dbReference type="ARBA" id="ARBA00022982"/>
    </source>
</evidence>
<evidence type="ECO:0000256" key="11">
    <source>
        <dbReference type="ARBA" id="ARBA00023008"/>
    </source>
</evidence>
<dbReference type="InterPro" id="IPR008972">
    <property type="entry name" value="Cupredoxin"/>
</dbReference>
<feature type="region of interest" description="Disordered" evidence="16">
    <location>
        <begin position="245"/>
        <end position="276"/>
    </location>
</feature>
<dbReference type="InterPro" id="IPR045187">
    <property type="entry name" value="CcO_II"/>
</dbReference>
<evidence type="ECO:0000256" key="1">
    <source>
        <dbReference type="ARBA" id="ARBA00004141"/>
    </source>
</evidence>
<evidence type="ECO:0000259" key="18">
    <source>
        <dbReference type="PROSITE" id="PS50857"/>
    </source>
</evidence>
<name>K6VQK0_9MICO</name>
<evidence type="ECO:0000256" key="15">
    <source>
        <dbReference type="ARBA" id="ARBA00047816"/>
    </source>
</evidence>
<dbReference type="Pfam" id="PF00116">
    <property type="entry name" value="COX2"/>
    <property type="match status" value="1"/>
</dbReference>
<dbReference type="Gene3D" id="2.60.40.420">
    <property type="entry name" value="Cupredoxins - blue copper proteins"/>
    <property type="match status" value="1"/>
</dbReference>